<dbReference type="SMART" id="SM00827">
    <property type="entry name" value="PKS_AT"/>
    <property type="match status" value="1"/>
</dbReference>
<evidence type="ECO:0000256" key="1">
    <source>
        <dbReference type="ARBA" id="ARBA00001957"/>
    </source>
</evidence>
<dbReference type="Pfam" id="PF08240">
    <property type="entry name" value="ADH_N"/>
    <property type="match status" value="1"/>
</dbReference>
<dbReference type="Proteomes" id="UP001344447">
    <property type="component" value="Unassembled WGS sequence"/>
</dbReference>
<sequence length="2518" mass="285890">MEASYNHQEDIAIVGVGFRIPGCEKNLPSELWDNLMNKFSGIRKTTERWSDNYHLSGDINNGNSGLLPLKEWKSFDPSFFGINPTMASTIDPQQRILLKCTWEALEDAGIDPIKLRGSNTSIYVGCSTGDYHDLIKSDGQIETNLFGSVNHSLANRVSYCFDFHGASMTIDSACSSSLNTVLLGCQSINEGKSNLSVAGGVNLVLNTAIPKAFSFLNILSKNGKCMTYDEGADGFVRAEGAGLVVLKKLKDALKDGNNIYCIIKGGNSNVDGNGNTDKANFFQPSKQSQSENIKLALASIKNKGPTEINIDYVETHGTGTPTGDPTEVEGISRVFKDNHSPEDPLLIGSLKSNIGHMEAASGIASLIKCCLMFKNKCFAPNVNFNKINPKIKLNEWNIKIVTDSIPFKKNKKTSMVVNSFGVTGSNCCLVLTEYIEKNKSNQKIKGKEFLIPFSANSNHSLKKYKDEVSKIDESLNFEDFVFKQLSNKSTSLFQRSVIIAKDWAELKNKLFQHSPLKDITSSISIKKSNPITVFVFCGQGSQYNKMGLELYNSDKIFKKSIDTFDKKLSDYYGYSVFSKLRSIDDNDSITIHDPIIAQPATAILQISLFEFYKHWGINPSYIIGHSLGELPMAYCSGMIDFDTVCYLIYHRSMAQSKTNGCGKMLSCNITSEEFIKKYSPNYPSIEIACYNSPNSIVVAGKESLLIELSKEFKKEEIFCAMLGSLSSFHTSSQRVVKDHIYSLNFGSREPLIPTFSTVTTNLFDSNTMYDNDYIFQNIMKPVLFNETVSNLYKHIERKQQGNQIVFIELAPHQTLSFYLKQLIPRDSNYFNSSSISIYSPLHKKKNDLIEIQQTIINCYCNNGYDVDFKSQITIGNQNQLINNKSLPSYQWDDSEFWKESDLQRKLLRGPPMDSLGLLNEKTPVLKSFETQIDVKKTPFQYLKGHMVKGKNYFPGVGYIDNLLKMYPTQDIDISFIEFKAPLVLIDGVSSCLQSNVFQMGKNEFQAQFHFIDQKTTQWVKASFANYQLLNSDYYNPNNKYNIQELISKDCNLTKLSKNQFYDFIKAKAGLSYSGEFQGVEQCFLGNGCSLIEIPFNQSNCYDREDNSINMIPILDSCLHGTHILYIEQCQIVLEKIEGLKYYSSTLYHLKHKEPKLYVFTRIVNKDLISNSISSSIIVMVSDGAVLFEIESAAYKSLIPLKDPMIIENPTNELFSTYLQSMDSPISEPSSFKPIYQKKEFISSGMNDLSRSDYQQFISTLLFSNLIKRNKSIENDLRSGLVIEEMKNKYCTNIKFERLFTFVIETIKQYDGLNGNLNSWSEDNIDIYKTLIKSTRVISKLLFPLEGEDLTIDTPQSLFENNLLDDFYNKNGNTVVQNQLVGEIIKQSIKPLVNEKMVFRILEFGGGVGSLSVITLNKINELLEEFPNYEIDIEYTWTDISTSFIPDAKKLLSYIKGINIIFRSLDLEEPLVEKQLLKPSYYDFVIMSNVLHVIKEVKFGIDEIYKVLSPNGQLLFIETPYRMLICDSIFGAFDQWWGFTDTDIRVDRCCMKQKTWFELLSQSNYQDIIMSDDIRDCCFVIQAKKPSISSSEYKLKLGDDNDENIIVFGENDTFMKCLKIKSNQKEIRIIENYQQFNELVKSKIINNQSIIYFIKTLNQIFIENFKEITLEYIQINQLLLSSVLECKNILVLNQSSGENYLGSSISGAARYFDEFPQLKLYTFDFDKESLLNQSINIIESIIEPVIKSMSNSGIRKELFIRNNKIFFERYKQEKIIKENYKSTSFENEKSLLVQLNSNLEYQLKSKQALLKPNEIEVNIKATGINYKDYLVYTGLTPSELINHKGGPNPEFGHDFSGIITRVGDDQDNQFKVGDQVYGIWFNTMSSHIIVDKKYLCHKPSKLDHVVASSLPVVYVTSLYSLYNIGNIENDESVLIHSASGGIGLSALNILKWKGHKSHIFVTVGSKVKEQYLHDTYGDFITGIFSSRNKDYEKQIKIKLAELGSNKKGVDIILNTLSSSEHMVSNFKCLNHRGRIIDLSITHLNHNEYTCNNNFKYNFGYHNVEILFVKGEIISKLLKEISLAFENETLLTIPIIEFQNSDCLNAIEFINKREHIGKIVVNHNKENFIEELVKKNNLPIIKSNYQINSDYLGKNILVTGQSGIILEILKWIVKYSINVENIIILSKSTLKWELEFLINQNKNKINFIYKSVDVGDSIGLEKIINEVLVENPQIANIDSIFHYAFTQVSCKENEIGKLHLEISHQAKTMGAINLHNQSIKRNWKLINFIMASSAAGLIGSTDQCSYVSSCNVLDSFSKYRKDILGLPSICVNYGLIESTGFVSRNQSVAEMLDGQGIRPIQTNQILGSLDLQIQNPSKSTNIILAGFNFKEFATGNLQQSNVYKFDFHFNSLLSQNKSKQTTNKASEDPVKDLLTNKICELLSIDESKINIDIRLIDYGSDSLTIVQIKNAIDRELLPNLITIQMLQNNTISHNIKLLTTSFNKKKQNEFKNLKTGSFAK</sequence>
<evidence type="ECO:0000259" key="8">
    <source>
        <dbReference type="PROSITE" id="PS52004"/>
    </source>
</evidence>
<dbReference type="InterPro" id="IPR057326">
    <property type="entry name" value="KR_dom"/>
</dbReference>
<dbReference type="Pfam" id="PF00109">
    <property type="entry name" value="ketoacyl-synt"/>
    <property type="match status" value="1"/>
</dbReference>
<dbReference type="CDD" id="cd02440">
    <property type="entry name" value="AdoMet_MTases"/>
    <property type="match status" value="1"/>
</dbReference>
<protein>
    <submittedName>
        <fullName evidence="10">Uncharacterized protein</fullName>
    </submittedName>
</protein>
<dbReference type="InterPro" id="IPR013154">
    <property type="entry name" value="ADH-like_N"/>
</dbReference>
<dbReference type="CDD" id="cd05195">
    <property type="entry name" value="enoyl_red"/>
    <property type="match status" value="1"/>
</dbReference>
<dbReference type="InterPro" id="IPR050444">
    <property type="entry name" value="Polyketide_Synthase"/>
</dbReference>
<feature type="region of interest" description="N-terminal hotdog fold" evidence="6">
    <location>
        <begin position="912"/>
        <end position="1033"/>
    </location>
</feature>
<feature type="region of interest" description="C-terminal hotdog fold" evidence="6">
    <location>
        <begin position="1051"/>
        <end position="1203"/>
    </location>
</feature>
<dbReference type="Pfam" id="PF16197">
    <property type="entry name" value="KAsynt_C_assoc"/>
    <property type="match status" value="1"/>
</dbReference>
<dbReference type="InterPro" id="IPR016035">
    <property type="entry name" value="Acyl_Trfase/lysoPLipase"/>
</dbReference>
<evidence type="ECO:0000256" key="3">
    <source>
        <dbReference type="ARBA" id="ARBA00022553"/>
    </source>
</evidence>
<keyword evidence="4" id="KW-0808">Transferase</keyword>
<organism evidence="10 11">
    <name type="scientific">Dictyostelium firmibasis</name>
    <dbReference type="NCBI Taxonomy" id="79012"/>
    <lineage>
        <taxon>Eukaryota</taxon>
        <taxon>Amoebozoa</taxon>
        <taxon>Evosea</taxon>
        <taxon>Eumycetozoa</taxon>
        <taxon>Dictyostelia</taxon>
        <taxon>Dictyosteliales</taxon>
        <taxon>Dictyosteliaceae</taxon>
        <taxon>Dictyostelium</taxon>
    </lineage>
</organism>
<dbReference type="Gene3D" id="3.40.50.720">
    <property type="entry name" value="NAD(P)-binding Rossmann-like Domain"/>
    <property type="match status" value="2"/>
</dbReference>
<dbReference type="InterPro" id="IPR049900">
    <property type="entry name" value="PKS_mFAS_DH"/>
</dbReference>
<dbReference type="GO" id="GO:0016491">
    <property type="term" value="F:oxidoreductase activity"/>
    <property type="evidence" value="ECO:0007669"/>
    <property type="project" value="InterPro"/>
</dbReference>
<evidence type="ECO:0000259" key="7">
    <source>
        <dbReference type="PROSITE" id="PS50075"/>
    </source>
</evidence>
<dbReference type="InterPro" id="IPR020841">
    <property type="entry name" value="PKS_Beta-ketoAc_synthase_dom"/>
</dbReference>
<dbReference type="PANTHER" id="PTHR45681">
    <property type="entry name" value="POLYKETIDE SYNTHASE 44-RELATED"/>
    <property type="match status" value="1"/>
</dbReference>
<dbReference type="PROSITE" id="PS50075">
    <property type="entry name" value="CARRIER"/>
    <property type="match status" value="1"/>
</dbReference>
<dbReference type="InterPro" id="IPR042104">
    <property type="entry name" value="PKS_dehydratase_sf"/>
</dbReference>
<dbReference type="InterPro" id="IPR014031">
    <property type="entry name" value="Ketoacyl_synth_C"/>
</dbReference>
<dbReference type="Pfam" id="PF00698">
    <property type="entry name" value="Acyl_transf_1"/>
    <property type="match status" value="1"/>
</dbReference>
<feature type="active site" description="Proton acceptor; for dehydratase activity" evidence="6">
    <location>
        <position position="945"/>
    </location>
</feature>
<evidence type="ECO:0000313" key="10">
    <source>
        <dbReference type="EMBL" id="KAK5578917.1"/>
    </source>
</evidence>
<dbReference type="Gene3D" id="3.10.129.110">
    <property type="entry name" value="Polyketide synthase dehydratase"/>
    <property type="match status" value="1"/>
</dbReference>
<dbReference type="Gene3D" id="1.10.1200.10">
    <property type="entry name" value="ACP-like"/>
    <property type="match status" value="1"/>
</dbReference>
<dbReference type="PROSITE" id="PS52019">
    <property type="entry name" value="PKS_MFAS_DH"/>
    <property type="match status" value="1"/>
</dbReference>
<dbReference type="Gene3D" id="3.90.180.10">
    <property type="entry name" value="Medium-chain alcohol dehydrogenases, catalytic domain"/>
    <property type="match status" value="1"/>
</dbReference>
<dbReference type="SUPFAM" id="SSF55048">
    <property type="entry name" value="Probable ACP-binding domain of malonyl-CoA ACP transacylase"/>
    <property type="match status" value="1"/>
</dbReference>
<proteinExistence type="predicted"/>
<dbReference type="Gene3D" id="3.40.366.10">
    <property type="entry name" value="Malonyl-Coenzyme A Acyl Carrier Protein, domain 2"/>
    <property type="match status" value="1"/>
</dbReference>
<dbReference type="InterPro" id="IPR001227">
    <property type="entry name" value="Ac_transferase_dom_sf"/>
</dbReference>
<evidence type="ECO:0000256" key="2">
    <source>
        <dbReference type="ARBA" id="ARBA00022450"/>
    </source>
</evidence>
<dbReference type="Pfam" id="PF08659">
    <property type="entry name" value="KR"/>
    <property type="match status" value="1"/>
</dbReference>
<dbReference type="CDD" id="cd00833">
    <property type="entry name" value="PKS"/>
    <property type="match status" value="1"/>
</dbReference>
<dbReference type="InterPro" id="IPR013217">
    <property type="entry name" value="Methyltransf_12"/>
</dbReference>
<comment type="caution">
    <text evidence="10">The sequence shown here is derived from an EMBL/GenBank/DDBJ whole genome shotgun (WGS) entry which is preliminary data.</text>
</comment>
<evidence type="ECO:0000256" key="5">
    <source>
        <dbReference type="ARBA" id="ARBA00037046"/>
    </source>
</evidence>
<dbReference type="InterPro" id="IPR014030">
    <property type="entry name" value="Ketoacyl_synth_N"/>
</dbReference>
<dbReference type="InterPro" id="IPR036291">
    <property type="entry name" value="NAD(P)-bd_dom_sf"/>
</dbReference>
<dbReference type="InterPro" id="IPR036736">
    <property type="entry name" value="ACP-like_sf"/>
</dbReference>
<dbReference type="PROSITE" id="PS52004">
    <property type="entry name" value="KS3_2"/>
    <property type="match status" value="1"/>
</dbReference>
<dbReference type="CDD" id="cd08954">
    <property type="entry name" value="KR_1_FAS_SDR_x"/>
    <property type="match status" value="1"/>
</dbReference>
<dbReference type="SUPFAM" id="SSF47336">
    <property type="entry name" value="ACP-like"/>
    <property type="match status" value="1"/>
</dbReference>
<name>A0AAN7YWQ1_9MYCE</name>
<dbReference type="Pfam" id="PF08242">
    <property type="entry name" value="Methyltransf_12"/>
    <property type="match status" value="1"/>
</dbReference>
<feature type="domain" description="PKS/mFAS DH" evidence="9">
    <location>
        <begin position="912"/>
        <end position="1203"/>
    </location>
</feature>
<dbReference type="InterPro" id="IPR029063">
    <property type="entry name" value="SAM-dependent_MTases_sf"/>
</dbReference>
<dbReference type="PANTHER" id="PTHR45681:SF4">
    <property type="entry name" value="BETA-KETOACYL SYNTHASE FAMILY PROTEIN-RELATED"/>
    <property type="match status" value="1"/>
</dbReference>
<dbReference type="GO" id="GO:0016746">
    <property type="term" value="F:acyltransferase activity"/>
    <property type="evidence" value="ECO:0007669"/>
    <property type="project" value="InterPro"/>
</dbReference>
<dbReference type="SUPFAM" id="SSF53901">
    <property type="entry name" value="Thiolase-like"/>
    <property type="match status" value="1"/>
</dbReference>
<dbReference type="InterPro" id="IPR013968">
    <property type="entry name" value="PKS_KR"/>
</dbReference>
<dbReference type="Gene3D" id="3.40.47.10">
    <property type="match status" value="1"/>
</dbReference>
<keyword evidence="11" id="KW-1185">Reference proteome</keyword>
<accession>A0AAN7YWQ1</accession>
<dbReference type="EMBL" id="JAVFKY010000003">
    <property type="protein sequence ID" value="KAK5578917.1"/>
    <property type="molecule type" value="Genomic_DNA"/>
</dbReference>
<dbReference type="SMART" id="SM00825">
    <property type="entry name" value="PKS_KS"/>
    <property type="match status" value="1"/>
</dbReference>
<reference evidence="10 11" key="1">
    <citation type="submission" date="2023-11" db="EMBL/GenBank/DDBJ databases">
        <title>Dfirmibasis_genome.</title>
        <authorList>
            <person name="Edelbroek B."/>
            <person name="Kjellin J."/>
            <person name="Jerlstrom-Hultqvist J."/>
            <person name="Soderbom F."/>
        </authorList>
    </citation>
    <scope>NUCLEOTIDE SEQUENCE [LARGE SCALE GENOMIC DNA]</scope>
    <source>
        <strain evidence="10 11">TNS-C-14</strain>
    </source>
</reference>
<dbReference type="InterPro" id="IPR032821">
    <property type="entry name" value="PKS_assoc"/>
</dbReference>
<dbReference type="SUPFAM" id="SSF50129">
    <property type="entry name" value="GroES-like"/>
    <property type="match status" value="1"/>
</dbReference>
<dbReference type="Pfam" id="PF02801">
    <property type="entry name" value="Ketoacyl-synt_C"/>
    <property type="match status" value="1"/>
</dbReference>
<evidence type="ECO:0000313" key="11">
    <source>
        <dbReference type="Proteomes" id="UP001344447"/>
    </source>
</evidence>
<feature type="active site" description="Proton donor; for dehydratase activity" evidence="6">
    <location>
        <position position="1115"/>
    </location>
</feature>
<dbReference type="SUPFAM" id="SSF53335">
    <property type="entry name" value="S-adenosyl-L-methionine-dependent methyltransferases"/>
    <property type="match status" value="1"/>
</dbReference>
<dbReference type="InterPro" id="IPR020843">
    <property type="entry name" value="ER"/>
</dbReference>
<keyword evidence="3" id="KW-0597">Phosphoprotein</keyword>
<dbReference type="InterPro" id="IPR016039">
    <property type="entry name" value="Thiolase-like"/>
</dbReference>
<evidence type="ECO:0000259" key="9">
    <source>
        <dbReference type="PROSITE" id="PS52019"/>
    </source>
</evidence>
<dbReference type="InterPro" id="IPR009081">
    <property type="entry name" value="PP-bd_ACP"/>
</dbReference>
<keyword evidence="2" id="KW-0596">Phosphopantetheine</keyword>
<evidence type="ECO:0000256" key="4">
    <source>
        <dbReference type="ARBA" id="ARBA00022679"/>
    </source>
</evidence>
<dbReference type="SMART" id="SM00822">
    <property type="entry name" value="PKS_KR"/>
    <property type="match status" value="1"/>
</dbReference>
<comment type="function">
    <text evidence="5">Probable polyketide synthase.</text>
</comment>
<dbReference type="Pfam" id="PF23297">
    <property type="entry name" value="ACP_SdgA_C"/>
    <property type="match status" value="1"/>
</dbReference>
<dbReference type="SUPFAM" id="SSF51735">
    <property type="entry name" value="NAD(P)-binding Rossmann-fold domains"/>
    <property type="match status" value="2"/>
</dbReference>
<comment type="cofactor">
    <cofactor evidence="1">
        <name>pantetheine 4'-phosphate</name>
        <dbReference type="ChEBI" id="CHEBI:47942"/>
    </cofactor>
</comment>
<dbReference type="SMART" id="SM00829">
    <property type="entry name" value="PKS_ER"/>
    <property type="match status" value="1"/>
</dbReference>
<dbReference type="SUPFAM" id="SSF52151">
    <property type="entry name" value="FabD/lysophospholipase-like"/>
    <property type="match status" value="1"/>
</dbReference>
<evidence type="ECO:0000256" key="6">
    <source>
        <dbReference type="PROSITE-ProRule" id="PRU01363"/>
    </source>
</evidence>
<dbReference type="InterPro" id="IPR011032">
    <property type="entry name" value="GroES-like_sf"/>
</dbReference>
<dbReference type="InterPro" id="IPR016036">
    <property type="entry name" value="Malonyl_transacylase_ACP-bd"/>
</dbReference>
<gene>
    <name evidence="10" type="ORF">RB653_008592</name>
</gene>
<feature type="domain" description="Ketosynthase family 3 (KS3)" evidence="8">
    <location>
        <begin position="8"/>
        <end position="433"/>
    </location>
</feature>
<feature type="domain" description="Carrier" evidence="7">
    <location>
        <begin position="2423"/>
        <end position="2500"/>
    </location>
</feature>
<dbReference type="InterPro" id="IPR014043">
    <property type="entry name" value="Acyl_transferase_dom"/>
</dbReference>
<dbReference type="Gene3D" id="3.40.50.150">
    <property type="entry name" value="Vaccinia Virus protein VP39"/>
    <property type="match status" value="1"/>
</dbReference>